<dbReference type="EMBL" id="CAJNNW010029354">
    <property type="protein sequence ID" value="CAE8699956.1"/>
    <property type="molecule type" value="Genomic_DNA"/>
</dbReference>
<comment type="caution">
    <text evidence="6">The sequence shown here is derived from an EMBL/GenBank/DDBJ whole genome shotgun (WGS) entry which is preliminary data.</text>
</comment>
<feature type="region of interest" description="Disordered" evidence="3">
    <location>
        <begin position="756"/>
        <end position="778"/>
    </location>
</feature>
<feature type="region of interest" description="Disordered" evidence="3">
    <location>
        <begin position="392"/>
        <end position="412"/>
    </location>
</feature>
<dbReference type="InterPro" id="IPR050734">
    <property type="entry name" value="PIH1/Kintoun_subfamily"/>
</dbReference>
<dbReference type="GO" id="GO:0005737">
    <property type="term" value="C:cytoplasm"/>
    <property type="evidence" value="ECO:0007669"/>
    <property type="project" value="TreeGrafter"/>
</dbReference>
<dbReference type="Proteomes" id="UP000626109">
    <property type="component" value="Unassembled WGS sequence"/>
</dbReference>
<dbReference type="InterPro" id="IPR041442">
    <property type="entry name" value="PIH1D1/2/3_CS-like"/>
</dbReference>
<evidence type="ECO:0000256" key="1">
    <source>
        <dbReference type="ARBA" id="ARBA00008511"/>
    </source>
</evidence>
<evidence type="ECO:0000313" key="6">
    <source>
        <dbReference type="EMBL" id="CAE8699956.1"/>
    </source>
</evidence>
<accession>A0A813KBJ4</accession>
<gene>
    <name evidence="6" type="ORF">PGLA2088_LOCUS31378</name>
</gene>
<dbReference type="InterPro" id="IPR012981">
    <property type="entry name" value="PIH1_N"/>
</dbReference>
<feature type="compositionally biased region" description="Acidic residues" evidence="3">
    <location>
        <begin position="403"/>
        <end position="412"/>
    </location>
</feature>
<organism evidence="6 7">
    <name type="scientific">Polarella glacialis</name>
    <name type="common">Dinoflagellate</name>
    <dbReference type="NCBI Taxonomy" id="89957"/>
    <lineage>
        <taxon>Eukaryota</taxon>
        <taxon>Sar</taxon>
        <taxon>Alveolata</taxon>
        <taxon>Dinophyceae</taxon>
        <taxon>Suessiales</taxon>
        <taxon>Suessiaceae</taxon>
        <taxon>Polarella</taxon>
    </lineage>
</organism>
<dbReference type="Pfam" id="PF08190">
    <property type="entry name" value="PIH1"/>
    <property type="match status" value="1"/>
</dbReference>
<evidence type="ECO:0000259" key="4">
    <source>
        <dbReference type="Pfam" id="PF08190"/>
    </source>
</evidence>
<sequence length="842" mass="91232">MAAPRNDYAGGLPDITQDEVSRLTKAMKQQQFRDHIDEYTREISDPANRKEYLTYLDQLEAKGEMPDGQGLLRCQPGLCVKTSISFKNGQLQKCFINIVHSDRLDDLSLVPATGGGNQAHLPYSLSPPRPDRDHKDEYCMTCDFAVSTGTFMRAASNAQILKMIVDTAADGLATQYLKGHEEVKKDFKVMQRMNCKGGFPMPMSVEAELLKKGKPEPPRKVTGQDAVTPAELKEMRRIADEKRTKLSGVPDAEEEEKEDVRAIREAAAALKAKEQESGRIRVPQHRLVHSGTMNLTDFMEVDHRPNPNAVTTVPRILKLVVELPTVKKSSDIVMEVTRDNVVVEVEGKYYLDLPLPYEVDEARGNAAFDKTKQTLTLDLPVIPKLPDPEMQLRAGGFSGSTPVDDDGAVSEGDDELLPLEEEREPPPPEASKVPVVAAVVPPAPAPPAAPPAAAEKKRELLELEPSGSSLRTIVQPEPEESEERPLGGVELQEEEDEPQAKFVAAGSFEGAKLGYYFGTGEEGLGYYKDLRQSRRKATGTRAIETRHSLQLVTPGFSQQLVTEMEEPAPPASIELPAYAQAYVEATAALSSRFAPEEVDATGEATLEVNCRVGRQNLLLRIGVPGSQDEEVADLRLALVGRRLTLSFCSRSSSSGSQCRWRRHCLRRTLGGALDPRQWHAEVSPASGSMGSASSQRRELHIVLRKAVSGEVWDSAFLTGGSVASQASAALADEPALAGGPVGDDAKLEADALGLTASTGKQGADDSAEASTGDLQETEPEVVEDSAELDAEAPVVHDMTIQGAAAAQNRGSVNSEFSASVVQSATVMGQGVILRTRLMYQLL</sequence>
<dbReference type="PANTHER" id="PTHR22997">
    <property type="entry name" value="PIH1 DOMAIN-CONTAINING PROTEIN 1"/>
    <property type="match status" value="1"/>
</dbReference>
<protein>
    <recommendedName>
        <fullName evidence="2">PIH1 domain-containing protein 1</fullName>
    </recommendedName>
</protein>
<evidence type="ECO:0000313" key="7">
    <source>
        <dbReference type="Proteomes" id="UP000626109"/>
    </source>
</evidence>
<evidence type="ECO:0000256" key="3">
    <source>
        <dbReference type="SAM" id="MobiDB-lite"/>
    </source>
</evidence>
<comment type="similarity">
    <text evidence="1">Belongs to the PIH1 family.</text>
</comment>
<dbReference type="AlphaFoldDB" id="A0A813KBJ4"/>
<name>A0A813KBJ4_POLGL</name>
<feature type="domain" description="PIH1 N-terminal" evidence="4">
    <location>
        <begin position="43"/>
        <end position="203"/>
    </location>
</feature>
<feature type="domain" description="PIH1D1/2/3 CS-like" evidence="5">
    <location>
        <begin position="282"/>
        <end position="382"/>
    </location>
</feature>
<evidence type="ECO:0000259" key="5">
    <source>
        <dbReference type="Pfam" id="PF18201"/>
    </source>
</evidence>
<dbReference type="PANTHER" id="PTHR22997:SF0">
    <property type="entry name" value="PIH1 DOMAIN-CONTAINING PROTEIN 1"/>
    <property type="match status" value="1"/>
</dbReference>
<feature type="region of interest" description="Disordered" evidence="3">
    <location>
        <begin position="472"/>
        <end position="495"/>
    </location>
</feature>
<dbReference type="Pfam" id="PF18201">
    <property type="entry name" value="PIH1_CS"/>
    <property type="match status" value="1"/>
</dbReference>
<reference evidence="6" key="1">
    <citation type="submission" date="2021-02" db="EMBL/GenBank/DDBJ databases">
        <authorList>
            <person name="Dougan E. K."/>
            <person name="Rhodes N."/>
            <person name="Thang M."/>
            <person name="Chan C."/>
        </authorList>
    </citation>
    <scope>NUCLEOTIDE SEQUENCE</scope>
</reference>
<proteinExistence type="inferred from homology"/>
<evidence type="ECO:0000256" key="2">
    <source>
        <dbReference type="ARBA" id="ARBA00040540"/>
    </source>
</evidence>
<dbReference type="CDD" id="cd00298">
    <property type="entry name" value="ACD_sHsps_p23-like"/>
    <property type="match status" value="1"/>
</dbReference>